<dbReference type="Proteomes" id="UP000003280">
    <property type="component" value="Unassembled WGS sequence"/>
</dbReference>
<comment type="caution">
    <text evidence="1">The sequence shown here is derived from an EMBL/GenBank/DDBJ whole genome shotgun (WGS) entry which is preliminary data.</text>
</comment>
<dbReference type="STRING" id="862517.HMPREF9225_1130"/>
<dbReference type="HOGENOM" id="CLU_727311_0_0_9"/>
<dbReference type="AlphaFoldDB" id="E0NLQ0"/>
<evidence type="ECO:0000313" key="1">
    <source>
        <dbReference type="EMBL" id="EFM25241.1"/>
    </source>
</evidence>
<accession>E0NLQ0</accession>
<sequence length="380" mass="45208">MEEKGVTMNNFYEDLFKKQSEMLEKMGLSFFTNENQFLDGNFMKSYMENTKKFQEDFVNKYFDKEKVKENLKAINPMLGDYYDRYVENLLNMNAFDFNEYLKSPEEFSKMYRDSFDSYMRAYDLYKDIYKAPELAKENFEKSLEKYKDLSISYLKENVFKLMPEALKKEFEKSLDDADTKGAAFKEILNPWEFSGADMKDYYLEAMKSRPALVVKFLEDMDSRMNLSLNAVENLDSSESTKEIVKLQRKYLKEYVDYAKKLGDYNDAIYKILKEATESTIEDMKKDFNELKENRSFEDFYKYLSNIYKKNMDKLKDQEQVNKLVEKTLEAVSIFKEDAEKMMKEYRELTEVSRKSEVDSLKAEVQALKDKIAALEAKLDK</sequence>
<evidence type="ECO:0000313" key="2">
    <source>
        <dbReference type="Proteomes" id="UP000003280"/>
    </source>
</evidence>
<keyword evidence="2" id="KW-1185">Reference proteome</keyword>
<name>E0NLQ0_9FIRM</name>
<protein>
    <recommendedName>
        <fullName evidence="3">Poly(3-hydroxyalkanoate) polymerase subunit PhaE</fullName>
    </recommendedName>
</protein>
<reference evidence="1 2" key="1">
    <citation type="submission" date="2010-07" db="EMBL/GenBank/DDBJ databases">
        <authorList>
            <person name="Muzny D."/>
            <person name="Qin X."/>
            <person name="Deng J."/>
            <person name="Jiang H."/>
            <person name="Liu Y."/>
            <person name="Qu J."/>
            <person name="Song X.-Z."/>
            <person name="Zhang L."/>
            <person name="Thornton R."/>
            <person name="Coyle M."/>
            <person name="Francisco L."/>
            <person name="Jackson L."/>
            <person name="Javaid M."/>
            <person name="Korchina V."/>
            <person name="Kovar C."/>
            <person name="Mata R."/>
            <person name="Mathew T."/>
            <person name="Ngo R."/>
            <person name="Nguyen L."/>
            <person name="Nguyen N."/>
            <person name="Okwuonu G."/>
            <person name="Ongeri F."/>
            <person name="Pham C."/>
            <person name="Simmons D."/>
            <person name="Wilczek-Boney K."/>
            <person name="Hale W."/>
            <person name="Jakkamsetti A."/>
            <person name="Pham P."/>
            <person name="Ruth R."/>
            <person name="San Lucas F."/>
            <person name="Warren J."/>
            <person name="Zhang J."/>
            <person name="Zhao Z."/>
            <person name="Zhou C."/>
            <person name="Zhu D."/>
            <person name="Lee S."/>
            <person name="Bess C."/>
            <person name="Blankenburg K."/>
            <person name="Forbes L."/>
            <person name="Fu Q."/>
            <person name="Gubbala S."/>
            <person name="Hirani K."/>
            <person name="Jayaseelan J.C."/>
            <person name="Lara F."/>
            <person name="Munidasa M."/>
            <person name="Palculict T."/>
            <person name="Patil S."/>
            <person name="Pu L.-L."/>
            <person name="Saada N."/>
            <person name="Tang L."/>
            <person name="Weissenberger G."/>
            <person name="Zhu Y."/>
            <person name="Hemphill L."/>
            <person name="Shang Y."/>
            <person name="Youmans B."/>
            <person name="Ayvaz T."/>
            <person name="Ross M."/>
            <person name="Santibanez J."/>
            <person name="Aqrawi P."/>
            <person name="Gross S."/>
            <person name="Joshi V."/>
            <person name="Fowler G."/>
            <person name="Nazareth L."/>
            <person name="Reid J."/>
            <person name="Worley K."/>
            <person name="Petrosino J."/>
            <person name="Highlander S."/>
            <person name="Gibbs R."/>
        </authorList>
    </citation>
    <scope>NUCLEOTIDE SEQUENCE [LARGE SCALE GENOMIC DNA]</scope>
    <source>
        <strain evidence="1 2">ATCC BAA-1640</strain>
    </source>
</reference>
<evidence type="ECO:0008006" key="3">
    <source>
        <dbReference type="Google" id="ProtNLM"/>
    </source>
</evidence>
<gene>
    <name evidence="1" type="ORF">HMPREF9225_1130</name>
</gene>
<organism evidence="1 2">
    <name type="scientific">Peptoniphilus duerdenii ATCC BAA-1640</name>
    <dbReference type="NCBI Taxonomy" id="862517"/>
    <lineage>
        <taxon>Bacteria</taxon>
        <taxon>Bacillati</taxon>
        <taxon>Bacillota</taxon>
        <taxon>Tissierellia</taxon>
        <taxon>Tissierellales</taxon>
        <taxon>Peptoniphilaceae</taxon>
        <taxon>Peptoniphilus</taxon>
    </lineage>
</organism>
<dbReference type="EMBL" id="AEEH01000043">
    <property type="protein sequence ID" value="EFM25241.1"/>
    <property type="molecule type" value="Genomic_DNA"/>
</dbReference>
<proteinExistence type="predicted"/>